<sequence>MDVFSKMPSLVLTHIFAQIQSERDILQLIRASPEALRHYVQYRRSIMRHRIAEILAIDCDGCIIQDAQAVIHFPPIDTNSPVSPTSMLAITRCLGSWKDHRFPEYSRQYDAENISKLYRFFSRLTTFIEDYLAKSLDLFPARACMALPEISSIVPRMHFKGRDVDVEPVAFGAMREPERRRLLQAFVRYELLCKVYHPKVWPYLEGTTYADIVTSSHERLSLKDYEALYCVHEYLKSLYGAVFAQCQDSWFPDRPTFEVEPETLASCKNYGLLFPDNVYFDMQQYSCGLMNGMVRDILPCLGFDLLSSVLISLATDGTNGQYLRKWFDALSYQYSTDCTPWTSNPHFVGRRKSLSVDDTDIWDWQMRMECYIDSFRFIPGVMYSPLPEMDIEQQIRQFRIHNMQLKIFRQRAWVFFDDSRMSTIPSPLLPSWNELVSEEESTKNIAALAHQRDRRRSQKWQDYWSGRTLDHPFEQHEEDTDTRELVANVTGNRRNVPRFFEKP</sequence>
<protein>
    <submittedName>
        <fullName evidence="1">Uncharacterized protein</fullName>
    </submittedName>
</protein>
<dbReference type="HOGENOM" id="CLU_035151_1_1_1"/>
<dbReference type="EMBL" id="GG698996">
    <property type="protein sequence ID" value="EEU33723.1"/>
    <property type="molecule type" value="Genomic_DNA"/>
</dbReference>
<organism evidence="1 2">
    <name type="scientific">Fusarium vanettenii (strain ATCC MYA-4622 / CBS 123669 / FGSC 9596 / NRRL 45880 / 77-13-4)</name>
    <name type="common">Fusarium solani subsp. pisi</name>
    <dbReference type="NCBI Taxonomy" id="660122"/>
    <lineage>
        <taxon>Eukaryota</taxon>
        <taxon>Fungi</taxon>
        <taxon>Dikarya</taxon>
        <taxon>Ascomycota</taxon>
        <taxon>Pezizomycotina</taxon>
        <taxon>Sordariomycetes</taxon>
        <taxon>Hypocreomycetidae</taxon>
        <taxon>Hypocreales</taxon>
        <taxon>Nectriaceae</taxon>
        <taxon>Fusarium</taxon>
        <taxon>Fusarium solani species complex</taxon>
        <taxon>Fusarium vanettenii</taxon>
    </lineage>
</organism>
<dbReference type="VEuPathDB" id="FungiDB:NECHADRAFT_56194"/>
<evidence type="ECO:0000313" key="2">
    <source>
        <dbReference type="Proteomes" id="UP000005206"/>
    </source>
</evidence>
<reference evidence="1 2" key="1">
    <citation type="journal article" date="2009" name="PLoS Genet.">
        <title>The genome of Nectria haematococca: contribution of supernumerary chromosomes to gene expansion.</title>
        <authorList>
            <person name="Coleman J.J."/>
            <person name="Rounsley S.D."/>
            <person name="Rodriguez-Carres M."/>
            <person name="Kuo A."/>
            <person name="Wasmann C.C."/>
            <person name="Grimwood J."/>
            <person name="Schmutz J."/>
            <person name="Taga M."/>
            <person name="White G.J."/>
            <person name="Zhou S."/>
            <person name="Schwartz D.C."/>
            <person name="Freitag M."/>
            <person name="Ma L.J."/>
            <person name="Danchin E.G."/>
            <person name="Henrissat B."/>
            <person name="Coutinho P.M."/>
            <person name="Nelson D.R."/>
            <person name="Straney D."/>
            <person name="Napoli C.A."/>
            <person name="Barker B.M."/>
            <person name="Gribskov M."/>
            <person name="Rep M."/>
            <person name="Kroken S."/>
            <person name="Molnar I."/>
            <person name="Rensing C."/>
            <person name="Kennell J.C."/>
            <person name="Zamora J."/>
            <person name="Farman M.L."/>
            <person name="Selker E.U."/>
            <person name="Salamov A."/>
            <person name="Shapiro H."/>
            <person name="Pangilinan J."/>
            <person name="Lindquist E."/>
            <person name="Lamers C."/>
            <person name="Grigoriev I.V."/>
            <person name="Geiser D.M."/>
            <person name="Covert S.F."/>
            <person name="Temporini E."/>
            <person name="Vanetten H.D."/>
        </authorList>
    </citation>
    <scope>NUCLEOTIDE SEQUENCE [LARGE SCALE GENOMIC DNA]</scope>
    <source>
        <strain evidence="2">ATCC MYA-4622 / CBS 123669 / FGSC 9596 / NRRL 45880 / 77-13-4</strain>
    </source>
</reference>
<proteinExistence type="predicted"/>
<dbReference type="Proteomes" id="UP000005206">
    <property type="component" value="Unassembled WGS sequence"/>
</dbReference>
<dbReference type="OMA" id="YRHTIAR"/>
<accession>C7ZQI2</accession>
<dbReference type="AlphaFoldDB" id="C7ZQI2"/>
<dbReference type="KEGG" id="nhe:NECHADRAFT_56194"/>
<keyword evidence="2" id="KW-1185">Reference proteome</keyword>
<gene>
    <name evidence="1" type="ORF">NECHADRAFT_56194</name>
</gene>
<dbReference type="GeneID" id="9666958"/>
<name>C7ZQI2_FUSV7</name>
<dbReference type="eggNOG" id="ENOG502T4J7">
    <property type="taxonomic scope" value="Eukaryota"/>
</dbReference>
<dbReference type="RefSeq" id="XP_003039436.1">
    <property type="nucleotide sequence ID" value="XM_003039390.1"/>
</dbReference>
<dbReference type="OrthoDB" id="5102541at2759"/>
<evidence type="ECO:0000313" key="1">
    <source>
        <dbReference type="EMBL" id="EEU33723.1"/>
    </source>
</evidence>
<dbReference type="InParanoid" id="C7ZQI2"/>